<evidence type="ECO:0000256" key="3">
    <source>
        <dbReference type="SAM" id="SignalP"/>
    </source>
</evidence>
<feature type="chain" id="PRO_5047434419" description="Cds6 C-terminal domain-containing protein" evidence="3">
    <location>
        <begin position="29"/>
        <end position="355"/>
    </location>
</feature>
<feature type="signal peptide" evidence="3">
    <location>
        <begin position="1"/>
        <end position="28"/>
    </location>
</feature>
<dbReference type="PANTHER" id="PTHR12558:SF13">
    <property type="entry name" value="CELL DIVISION CYCLE PROTEIN 27 HOMOLOG"/>
    <property type="match status" value="1"/>
</dbReference>
<dbReference type="Pfam" id="PF00515">
    <property type="entry name" value="TPR_1"/>
    <property type="match status" value="1"/>
</dbReference>
<dbReference type="PROSITE" id="PS50005">
    <property type="entry name" value="TPR"/>
    <property type="match status" value="1"/>
</dbReference>
<organism evidence="5 6">
    <name type="scientific">Rhodoferax lithotrophicus</name>
    <dbReference type="NCBI Taxonomy" id="2798804"/>
    <lineage>
        <taxon>Bacteria</taxon>
        <taxon>Pseudomonadati</taxon>
        <taxon>Pseudomonadota</taxon>
        <taxon>Betaproteobacteria</taxon>
        <taxon>Burkholderiales</taxon>
        <taxon>Comamonadaceae</taxon>
        <taxon>Rhodoferax</taxon>
    </lineage>
</organism>
<dbReference type="RefSeq" id="WP_223911183.1">
    <property type="nucleotide sequence ID" value="NZ_AP024238.1"/>
</dbReference>
<reference evidence="5 6" key="1">
    <citation type="journal article" date="2021" name="Microbiol. Spectr.">
        <title>A Single Bacterium Capable of Oxidation and Reduction of Iron at Circumneutral pH.</title>
        <authorList>
            <person name="Kato S."/>
            <person name="Ohkuma M."/>
        </authorList>
    </citation>
    <scope>NUCLEOTIDE SEQUENCE [LARGE SCALE GENOMIC DNA]</scope>
    <source>
        <strain evidence="5 6">MIZ03</strain>
    </source>
</reference>
<sequence>MKLNRSVLFKTLRLLTLAGACATQFAYADEYTDVSQLVRANKFAEALTLVDGHLATKPADPQMRFLKGVIQRNLNKTPEAITTFTKLTEDYPELPEPYNNLAVLYASQGQYDKARVALEMAIRTNPSYSTAHENIGDVYARLASQAYNKALQLDSANMAVPPKLALIREVFKPNLANARPGQGNTVVTATSAPVTPAPSVKPNAALTPTATLPAPAPAAAPVKPVVTPSPTPPTSKPAPADTDQAKPVEAAITNWAQAWSNKDMGAYFAAYSSDFDTPGKQSRSAWEKDRTDRITGKSHIAVKLTELNVKVTGDEAVARFRQAYKADSLSVSSRKTLHLKKHGSKWLITRESTGN</sequence>
<keyword evidence="6" id="KW-1185">Reference proteome</keyword>
<feature type="compositionally biased region" description="Pro residues" evidence="2">
    <location>
        <begin position="227"/>
        <end position="236"/>
    </location>
</feature>
<feature type="repeat" description="TPR" evidence="1">
    <location>
        <begin position="95"/>
        <end position="128"/>
    </location>
</feature>
<accession>A0ABN6D4Q0</accession>
<protein>
    <recommendedName>
        <fullName evidence="4">Cds6 C-terminal domain-containing protein</fullName>
    </recommendedName>
</protein>
<dbReference type="SUPFAM" id="SSF54427">
    <property type="entry name" value="NTF2-like"/>
    <property type="match status" value="1"/>
</dbReference>
<dbReference type="InterPro" id="IPR011990">
    <property type="entry name" value="TPR-like_helical_dom_sf"/>
</dbReference>
<feature type="domain" description="Cds6 C-terminal" evidence="4">
    <location>
        <begin position="249"/>
        <end position="351"/>
    </location>
</feature>
<evidence type="ECO:0000256" key="1">
    <source>
        <dbReference type="PROSITE-ProRule" id="PRU00339"/>
    </source>
</evidence>
<dbReference type="InterPro" id="IPR032710">
    <property type="entry name" value="NTF2-like_dom_sf"/>
</dbReference>
<keyword evidence="3" id="KW-0732">Signal</keyword>
<dbReference type="PANTHER" id="PTHR12558">
    <property type="entry name" value="CELL DIVISION CYCLE 16,23,27"/>
    <property type="match status" value="1"/>
</dbReference>
<dbReference type="InterPro" id="IPR056203">
    <property type="entry name" value="Cds6_C"/>
</dbReference>
<evidence type="ECO:0000259" key="4">
    <source>
        <dbReference type="Pfam" id="PF24125"/>
    </source>
</evidence>
<dbReference type="InterPro" id="IPR019734">
    <property type="entry name" value="TPR_rpt"/>
</dbReference>
<dbReference type="EMBL" id="AP024238">
    <property type="protein sequence ID" value="BCO26934.1"/>
    <property type="molecule type" value="Genomic_DNA"/>
</dbReference>
<dbReference type="Gene3D" id="3.10.450.50">
    <property type="match status" value="1"/>
</dbReference>
<name>A0ABN6D4Q0_9BURK</name>
<keyword evidence="1" id="KW-0802">TPR repeat</keyword>
<evidence type="ECO:0000313" key="6">
    <source>
        <dbReference type="Proteomes" id="UP000824366"/>
    </source>
</evidence>
<feature type="compositionally biased region" description="Low complexity" evidence="2">
    <location>
        <begin position="185"/>
        <end position="226"/>
    </location>
</feature>
<dbReference type="Pfam" id="PF24125">
    <property type="entry name" value="Cds6_C"/>
    <property type="match status" value="1"/>
</dbReference>
<evidence type="ECO:0000256" key="2">
    <source>
        <dbReference type="SAM" id="MobiDB-lite"/>
    </source>
</evidence>
<feature type="region of interest" description="Disordered" evidence="2">
    <location>
        <begin position="177"/>
        <end position="245"/>
    </location>
</feature>
<dbReference type="Gene3D" id="1.25.40.10">
    <property type="entry name" value="Tetratricopeptide repeat domain"/>
    <property type="match status" value="1"/>
</dbReference>
<evidence type="ECO:0000313" key="5">
    <source>
        <dbReference type="EMBL" id="BCO26934.1"/>
    </source>
</evidence>
<dbReference type="SMART" id="SM00028">
    <property type="entry name" value="TPR"/>
    <property type="match status" value="3"/>
</dbReference>
<proteinExistence type="predicted"/>
<dbReference type="SUPFAM" id="SSF48452">
    <property type="entry name" value="TPR-like"/>
    <property type="match status" value="1"/>
</dbReference>
<gene>
    <name evidence="5" type="ORF">MIZ03_1820</name>
</gene>
<dbReference type="Pfam" id="PF13432">
    <property type="entry name" value="TPR_16"/>
    <property type="match status" value="1"/>
</dbReference>
<dbReference type="Proteomes" id="UP000824366">
    <property type="component" value="Chromosome"/>
</dbReference>